<feature type="transmembrane region" description="Helical" evidence="10">
    <location>
        <begin position="12"/>
        <end position="33"/>
    </location>
</feature>
<dbReference type="Gene3D" id="2.40.50.910">
    <property type="entry name" value="Type VII secretion system EccB, repeat 3 domain"/>
    <property type="match status" value="1"/>
</dbReference>
<evidence type="ECO:0000313" key="12">
    <source>
        <dbReference type="Proteomes" id="UP000465609"/>
    </source>
</evidence>
<dbReference type="InterPro" id="IPR044857">
    <property type="entry name" value="T7SS_EccB_R1"/>
</dbReference>
<evidence type="ECO:0000313" key="11">
    <source>
        <dbReference type="EMBL" id="BBX88238.1"/>
    </source>
</evidence>
<evidence type="ECO:0000256" key="8">
    <source>
        <dbReference type="ARBA" id="ARBA00022989"/>
    </source>
</evidence>
<keyword evidence="3" id="KW-1003">Cell membrane</keyword>
<keyword evidence="11" id="KW-0614">Plasmid</keyword>
<dbReference type="InterPro" id="IPR007795">
    <property type="entry name" value="T7SS_EccB"/>
</dbReference>
<keyword evidence="9 10" id="KW-0472">Membrane</keyword>
<evidence type="ECO:0000256" key="4">
    <source>
        <dbReference type="ARBA" id="ARBA00022692"/>
    </source>
</evidence>
<dbReference type="PANTHER" id="PTHR40765:SF2">
    <property type="entry name" value="ESX-2 SECRETION SYSTEM ATPASE ECCB2"/>
    <property type="match status" value="1"/>
</dbReference>
<keyword evidence="12" id="KW-1185">Reference proteome</keyword>
<accession>A0ABN5Z2L7</accession>
<keyword evidence="8 10" id="KW-1133">Transmembrane helix</keyword>
<dbReference type="NCBIfam" id="TIGR03919">
    <property type="entry name" value="T7SS_EccB"/>
    <property type="match status" value="1"/>
</dbReference>
<proteinExistence type="inferred from homology"/>
<dbReference type="Gene3D" id="3.30.2390.20">
    <property type="entry name" value="Type VII secretion system EccB, repeat 1 domain"/>
    <property type="match status" value="1"/>
</dbReference>
<evidence type="ECO:0000256" key="10">
    <source>
        <dbReference type="SAM" id="Phobius"/>
    </source>
</evidence>
<dbReference type="InterPro" id="IPR042485">
    <property type="entry name" value="T7SS_EccB_R3"/>
</dbReference>
<geneLocation type="plasmid" evidence="11 12">
    <name>pJCM15296</name>
</geneLocation>
<sequence>MDFNPAQMQRTLLVVSAIIGATAVVGALALGWLRPTGTVGESKIVADRKLGTLYVKVGDRLHPALNLVSAQLIAGQPDAPVFVSSDDIAKQPMGPAVGIIGAPVERPAVQSPDVVRWAVCDTASGTIGGEPVITGIDGALTFGSVAAPVGVGDGVLLSYDHQAYLVNGGMRMPVDLGNGVITSALGIASTAQPVPMSRALFDALPAGGPVVVPVVPNAGAPGRPELGPGVVVGAVVASHDVSSNTDKFYVAIGDGVQEISPVVASMLRQTNSFGFAVPPKVSPDRLAHIPVRHLLDVDYYPKSPLRIVDSASQPVTCMAYRWGISERQAQLSVVSGRALPITSEQQSRLIPLVGGGTNGVQANQVLLSEDASTFVNTTGDAIDSPARETLWLISSAGARYGVPFDKENLKALGLNEGQVRPAPWAMLQVWPSGPELSQAAAATVHDSADGAAAPVATAGPTASR</sequence>
<evidence type="ECO:0000256" key="1">
    <source>
        <dbReference type="ARBA" id="ARBA00004162"/>
    </source>
</evidence>
<dbReference type="EMBL" id="AP022578">
    <property type="protein sequence ID" value="BBX88238.1"/>
    <property type="molecule type" value="Genomic_DNA"/>
</dbReference>
<gene>
    <name evidence="11" type="primary">eccB2</name>
    <name evidence="11" type="ORF">MAUB_64390</name>
</gene>
<evidence type="ECO:0000256" key="2">
    <source>
        <dbReference type="ARBA" id="ARBA00008149"/>
    </source>
</evidence>
<keyword evidence="5" id="KW-0547">Nucleotide-binding</keyword>
<dbReference type="Proteomes" id="UP000465609">
    <property type="component" value="Plasmid pJCM15296"/>
</dbReference>
<organism evidence="11 12">
    <name type="scientific">Mycolicibacterium aubagnense</name>
    <dbReference type="NCBI Taxonomy" id="319707"/>
    <lineage>
        <taxon>Bacteria</taxon>
        <taxon>Bacillati</taxon>
        <taxon>Actinomycetota</taxon>
        <taxon>Actinomycetes</taxon>
        <taxon>Mycobacteriales</taxon>
        <taxon>Mycobacteriaceae</taxon>
        <taxon>Mycolicibacterium</taxon>
    </lineage>
</organism>
<reference evidence="11 12" key="1">
    <citation type="journal article" date="2019" name="Emerg. Microbes Infect.">
        <title>Comprehensive subspecies identification of 175 nontuberculous mycobacteria species based on 7547 genomic profiles.</title>
        <authorList>
            <person name="Matsumoto Y."/>
            <person name="Kinjo T."/>
            <person name="Motooka D."/>
            <person name="Nabeya D."/>
            <person name="Jung N."/>
            <person name="Uechi K."/>
            <person name="Horii T."/>
            <person name="Iida T."/>
            <person name="Fujita J."/>
            <person name="Nakamura S."/>
        </authorList>
    </citation>
    <scope>NUCLEOTIDE SEQUENCE [LARGE SCALE GENOMIC DNA]</scope>
    <source>
        <strain evidence="11 12">JCM 15296</strain>
        <plasmid evidence="11">pJCM15296</plasmid>
    </source>
</reference>
<keyword evidence="6" id="KW-0378">Hydrolase</keyword>
<evidence type="ECO:0000256" key="9">
    <source>
        <dbReference type="ARBA" id="ARBA00023136"/>
    </source>
</evidence>
<comment type="subcellular location">
    <subcellularLocation>
        <location evidence="1">Cell membrane</location>
        <topology evidence="1">Single-pass membrane protein</topology>
    </subcellularLocation>
</comment>
<evidence type="ECO:0000256" key="6">
    <source>
        <dbReference type="ARBA" id="ARBA00022801"/>
    </source>
</evidence>
<evidence type="ECO:0000256" key="3">
    <source>
        <dbReference type="ARBA" id="ARBA00022475"/>
    </source>
</evidence>
<name>A0ABN5Z2L7_9MYCO</name>
<dbReference type="Pfam" id="PF05108">
    <property type="entry name" value="T7SS_ESX1_EccB"/>
    <property type="match status" value="1"/>
</dbReference>
<keyword evidence="4 10" id="KW-0812">Transmembrane</keyword>
<dbReference type="PANTHER" id="PTHR40765">
    <property type="entry name" value="ESX-2 SECRETION SYSTEM ATPASE ECCB2"/>
    <property type="match status" value="1"/>
</dbReference>
<comment type="similarity">
    <text evidence="2">Belongs to the EccB family.</text>
</comment>
<evidence type="ECO:0000256" key="5">
    <source>
        <dbReference type="ARBA" id="ARBA00022741"/>
    </source>
</evidence>
<keyword evidence="7" id="KW-0067">ATP-binding</keyword>
<evidence type="ECO:0000256" key="7">
    <source>
        <dbReference type="ARBA" id="ARBA00022840"/>
    </source>
</evidence>
<protein>
    <submittedName>
        <fullName evidence="11">ESX-2 secretion system ATPase EccB2</fullName>
    </submittedName>
</protein>